<evidence type="ECO:0000256" key="2">
    <source>
        <dbReference type="SAM" id="SignalP"/>
    </source>
</evidence>
<keyword evidence="2" id="KW-0732">Signal</keyword>
<gene>
    <name evidence="4" type="ORF">SAMN05428998_11855</name>
</gene>
<dbReference type="AlphaFoldDB" id="A0A1Y6C9F7"/>
<name>A0A1Y6C9F7_9PROT</name>
<sequence>MFRSAFPALLSACLAIALLLPPAAPAAAADSVDNWDICARHIEAAESILSLPPKLLTAISLAESGRYNEQRSATLAWPWTVMAEGRGRYLPSRAAAIAEVKRLKARGVTNIDVGCMQINLHFHGDAFDNIDQAFDPAFNVAYAAKYLMDLRDETNSWIRAVARYHSATPVYANSYRAKVMVLWREARNEAYRAQLAELQAARGRLN</sequence>
<evidence type="ECO:0000259" key="3">
    <source>
        <dbReference type="Pfam" id="PF01464"/>
    </source>
</evidence>
<dbReference type="STRING" id="560819.SAMN05428998_11855"/>
<comment type="similarity">
    <text evidence="1">Belongs to the virb1 family.</text>
</comment>
<feature type="signal peptide" evidence="2">
    <location>
        <begin position="1"/>
        <end position="28"/>
    </location>
</feature>
<evidence type="ECO:0000313" key="5">
    <source>
        <dbReference type="Proteomes" id="UP000192917"/>
    </source>
</evidence>
<dbReference type="SUPFAM" id="SSF53955">
    <property type="entry name" value="Lysozyme-like"/>
    <property type="match status" value="1"/>
</dbReference>
<dbReference type="EMBL" id="FWZX01000018">
    <property type="protein sequence ID" value="SMF51580.1"/>
    <property type="molecule type" value="Genomic_DNA"/>
</dbReference>
<dbReference type="InterPro" id="IPR023346">
    <property type="entry name" value="Lysozyme-like_dom_sf"/>
</dbReference>
<protein>
    <submittedName>
        <fullName evidence="4">Transglycosylase SLT domain-containing protein</fullName>
    </submittedName>
</protein>
<feature type="domain" description="Transglycosylase SLT" evidence="3">
    <location>
        <begin position="42"/>
        <end position="166"/>
    </location>
</feature>
<dbReference type="InterPro" id="IPR008258">
    <property type="entry name" value="Transglycosylase_SLT_dom_1"/>
</dbReference>
<proteinExistence type="inferred from homology"/>
<accession>A0A1Y6C9F7</accession>
<dbReference type="RefSeq" id="WP_218822898.1">
    <property type="nucleotide sequence ID" value="NZ_FWZX01000018.1"/>
</dbReference>
<reference evidence="4 5" key="1">
    <citation type="submission" date="2017-04" db="EMBL/GenBank/DDBJ databases">
        <authorList>
            <person name="Afonso C.L."/>
            <person name="Miller P.J."/>
            <person name="Scott M.A."/>
            <person name="Spackman E."/>
            <person name="Goraichik I."/>
            <person name="Dimitrov K.M."/>
            <person name="Suarez D.L."/>
            <person name="Swayne D.E."/>
        </authorList>
    </citation>
    <scope>NUCLEOTIDE SEQUENCE [LARGE SCALE GENOMIC DNA]</scope>
    <source>
        <strain evidence="4 5">USBA 355</strain>
    </source>
</reference>
<keyword evidence="5" id="KW-1185">Reference proteome</keyword>
<dbReference type="Gene3D" id="1.10.530.10">
    <property type="match status" value="1"/>
</dbReference>
<dbReference type="Proteomes" id="UP000192917">
    <property type="component" value="Unassembled WGS sequence"/>
</dbReference>
<feature type="chain" id="PRO_5013142412" evidence="2">
    <location>
        <begin position="29"/>
        <end position="206"/>
    </location>
</feature>
<evidence type="ECO:0000313" key="4">
    <source>
        <dbReference type="EMBL" id="SMF51580.1"/>
    </source>
</evidence>
<dbReference type="Pfam" id="PF01464">
    <property type="entry name" value="SLT"/>
    <property type="match status" value="1"/>
</dbReference>
<evidence type="ECO:0000256" key="1">
    <source>
        <dbReference type="ARBA" id="ARBA00009387"/>
    </source>
</evidence>
<organism evidence="4 5">
    <name type="scientific">Tistlia consotensis USBA 355</name>
    <dbReference type="NCBI Taxonomy" id="560819"/>
    <lineage>
        <taxon>Bacteria</taxon>
        <taxon>Pseudomonadati</taxon>
        <taxon>Pseudomonadota</taxon>
        <taxon>Alphaproteobacteria</taxon>
        <taxon>Rhodospirillales</taxon>
        <taxon>Rhodovibrionaceae</taxon>
        <taxon>Tistlia</taxon>
    </lineage>
</organism>